<keyword evidence="1" id="KW-0812">Transmembrane</keyword>
<dbReference type="AlphaFoldDB" id="A0A841TX04"/>
<dbReference type="CDD" id="cd10924">
    <property type="entry name" value="CE4_COG4878"/>
    <property type="match status" value="1"/>
</dbReference>
<reference evidence="2 3" key="1">
    <citation type="submission" date="2020-08" db="EMBL/GenBank/DDBJ databases">
        <title>Cohnella phylogeny.</title>
        <authorList>
            <person name="Dunlap C."/>
        </authorList>
    </citation>
    <scope>NUCLEOTIDE SEQUENCE [LARGE SCALE GENOMIC DNA]</scope>
    <source>
        <strain evidence="2 3">DSM 25239</strain>
    </source>
</reference>
<dbReference type="InterPro" id="IPR018695">
    <property type="entry name" value="DUF2194"/>
</dbReference>
<keyword evidence="1" id="KW-1133">Transmembrane helix</keyword>
<sequence length="613" mass="69555">MIRSKPLTIMLVFLSVVTVITMLLQISRSDFFLISKRDAADLVRPSRLTKENALPEDRLKALDQERYLILYNPNEEFSRKIKVNAETLLAGMKKGVRSQSVSEPLDSDYKPAAIIVTVQSYSSIADMDALIRYVEQGGRVMLAAVPEVDNGFYRLYRKLGILDSGSYVDAQSIRFRRNILIGYGDAEFNGESLQNSLLSVKLDERAEVLAETDEGSPLIWQTAYGDGEFLVFNGTMLQDKISRGLIAGCLGTLLPDFIYPIYNSKSVYIDDFPAPPPSLLNDKIYGQYQMGVGQYYSQIWWPDMIRFAKRHHLRYTALLIVNYGDRVKPPFDWREDSDAENFARYSKEILKQGGEIGVHGYNHQSLTTDKRIADAYGYLRWPDEDAMAASLRAVLEFERSVLPNYKLRTYVPPSNAMDSSARSVLKRELPDLTNISSLFLEDAERITYGQEYGIGEDGVVDLPRVTSGFSPDIYEQWSAANIVTAYGSFSHFVHPDDSYDPERSYGLTWEQLSKRFEEFLADIDKRYPWLTPTTASEASNAVERLSISSPVIVREHDGLSGYINSFTGPQEFILRTDKKIAEASGCQWSNIDSGVYLIKAQRPVFKVKWRETE</sequence>
<accession>A0A841TX04</accession>
<dbReference type="RefSeq" id="WP_185135522.1">
    <property type="nucleotide sequence ID" value="NZ_BORM01000011.1"/>
</dbReference>
<feature type="transmembrane region" description="Helical" evidence="1">
    <location>
        <begin position="7"/>
        <end position="26"/>
    </location>
</feature>
<organism evidence="2 3">
    <name type="scientific">Cohnella xylanilytica</name>
    <dbReference type="NCBI Taxonomy" id="557555"/>
    <lineage>
        <taxon>Bacteria</taxon>
        <taxon>Bacillati</taxon>
        <taxon>Bacillota</taxon>
        <taxon>Bacilli</taxon>
        <taxon>Bacillales</taxon>
        <taxon>Paenibacillaceae</taxon>
        <taxon>Cohnella</taxon>
    </lineage>
</organism>
<keyword evidence="1" id="KW-0472">Membrane</keyword>
<evidence type="ECO:0000313" key="3">
    <source>
        <dbReference type="Proteomes" id="UP000553776"/>
    </source>
</evidence>
<evidence type="ECO:0000313" key="2">
    <source>
        <dbReference type="EMBL" id="MBB6691528.1"/>
    </source>
</evidence>
<dbReference type="EMBL" id="JACJVR010000031">
    <property type="protein sequence ID" value="MBB6691528.1"/>
    <property type="molecule type" value="Genomic_DNA"/>
</dbReference>
<dbReference type="Proteomes" id="UP000553776">
    <property type="component" value="Unassembled WGS sequence"/>
</dbReference>
<dbReference type="InterPro" id="IPR011330">
    <property type="entry name" value="Glyco_hydro/deAcase_b/a-brl"/>
</dbReference>
<dbReference type="SUPFAM" id="SSF88713">
    <property type="entry name" value="Glycoside hydrolase/deacetylase"/>
    <property type="match status" value="1"/>
</dbReference>
<dbReference type="GO" id="GO:0005975">
    <property type="term" value="P:carbohydrate metabolic process"/>
    <property type="evidence" value="ECO:0007669"/>
    <property type="project" value="InterPro"/>
</dbReference>
<gene>
    <name evidence="2" type="ORF">H7B90_08970</name>
</gene>
<comment type="caution">
    <text evidence="2">The sequence shown here is derived from an EMBL/GenBank/DDBJ whole genome shotgun (WGS) entry which is preliminary data.</text>
</comment>
<dbReference type="Gene3D" id="3.20.20.370">
    <property type="entry name" value="Glycoside hydrolase/deacetylase"/>
    <property type="match status" value="1"/>
</dbReference>
<protein>
    <submittedName>
        <fullName evidence="2">DUF2194 domain-containing protein</fullName>
    </submittedName>
</protein>
<keyword evidence="3" id="KW-1185">Reference proteome</keyword>
<proteinExistence type="predicted"/>
<evidence type="ECO:0000256" key="1">
    <source>
        <dbReference type="SAM" id="Phobius"/>
    </source>
</evidence>
<name>A0A841TX04_9BACL</name>
<dbReference type="Pfam" id="PF09960">
    <property type="entry name" value="DUF2194"/>
    <property type="match status" value="2"/>
</dbReference>